<dbReference type="Proteomes" id="UP001144673">
    <property type="component" value="Unassembled WGS sequence"/>
</dbReference>
<evidence type="ECO:0000256" key="4">
    <source>
        <dbReference type="ARBA" id="ARBA00023264"/>
    </source>
</evidence>
<evidence type="ECO:0000256" key="5">
    <source>
        <dbReference type="ARBA" id="ARBA00038024"/>
    </source>
</evidence>
<comment type="subcellular location">
    <subcellularLocation>
        <location evidence="1">Membrane</location>
        <topology evidence="1">Single-pass membrane protein</topology>
    </subcellularLocation>
</comment>
<keyword evidence="4" id="KW-1208">Phospholipid metabolism</keyword>
<dbReference type="InterPro" id="IPR055496">
    <property type="entry name" value="DUF7068"/>
</dbReference>
<keyword evidence="3" id="KW-0594">Phospholipid biosynthesis</keyword>
<evidence type="ECO:0000313" key="10">
    <source>
        <dbReference type="Proteomes" id="UP001144673"/>
    </source>
</evidence>
<dbReference type="SUPFAM" id="SSF48371">
    <property type="entry name" value="ARM repeat"/>
    <property type="match status" value="1"/>
</dbReference>
<dbReference type="Pfam" id="PF13646">
    <property type="entry name" value="HEAT_2"/>
    <property type="match status" value="2"/>
</dbReference>
<dbReference type="Gene3D" id="3.40.50.300">
    <property type="entry name" value="P-loop containing nucleotide triphosphate hydrolases"/>
    <property type="match status" value="1"/>
</dbReference>
<dbReference type="GeneID" id="80896207"/>
<feature type="domain" description="NACHT" evidence="8">
    <location>
        <begin position="415"/>
        <end position="547"/>
    </location>
</feature>
<dbReference type="Gene3D" id="1.25.10.10">
    <property type="entry name" value="Leucine-rich Repeat Variant"/>
    <property type="match status" value="3"/>
</dbReference>
<dbReference type="InterPro" id="IPR052374">
    <property type="entry name" value="SERAC1"/>
</dbReference>
<dbReference type="Pfam" id="PF23238">
    <property type="entry name" value="DUF7068"/>
    <property type="match status" value="1"/>
</dbReference>
<evidence type="ECO:0000256" key="3">
    <source>
        <dbReference type="ARBA" id="ARBA00023209"/>
    </source>
</evidence>
<comment type="caution">
    <text evidence="9">The sequence shown here is derived from an EMBL/GenBank/DDBJ whole genome shotgun (WGS) entry which is preliminary data.</text>
</comment>
<organism evidence="9 10">
    <name type="scientific">Akanthomyces muscarius</name>
    <name type="common">Entomopathogenic fungus</name>
    <name type="synonym">Lecanicillium muscarium</name>
    <dbReference type="NCBI Taxonomy" id="2231603"/>
    <lineage>
        <taxon>Eukaryota</taxon>
        <taxon>Fungi</taxon>
        <taxon>Dikarya</taxon>
        <taxon>Ascomycota</taxon>
        <taxon>Pezizomycotina</taxon>
        <taxon>Sordariomycetes</taxon>
        <taxon>Hypocreomycetidae</taxon>
        <taxon>Hypocreales</taxon>
        <taxon>Cordycipitaceae</taxon>
        <taxon>Akanthomyces</taxon>
    </lineage>
</organism>
<sequence>MTTGWRCMITWWGAGLAIVTLLLARSLHRVIGKICRPREGNRSGTLEILSGKDNAKFEIIAVPGLGAHPYHTWEATRKTQASNATECQTTQSRKVHLLKDLLAHDFPDARIWNFAHESNWLIDAPIKTTEEIGKCLLKAIKDKRPSAHLPIIFIGHSLGGIIIKQALCTSDSQDIVDDTAGIVFLGTPHQGSSVSIAGAVLAALTGFLGSDTTLLLSLKNHGAQLSNLADLFDSRIAPNGPRQRKIPITSFYETKKTYLFGLSLGLVVSRDSAKVHADACESHSIETDHSGLNKCGGLTDTLFAALTAAIRRLKTPSLLEQADTWIRDKHYTANRLRIERLSGKSLSIDQCYINLALVEQSGQDAGHSEKGGMAPSPFSILSRQKVETPDETMQVELAALFNKRNGSDGRPVLPRRILIRGRAGVGKTTLCKKIIHEFYKGTWDKWSELFDRVLWVPLRNLKLPERQNKSRYTLEHLFRHEFLLPKNEPNLAGALFRALNIESSKTLFLLDGLDEVSQDLTGEGSMPRFLDQLLRQPHVIITSRPSAKPVPNLDLELETIGFSPDQVKEYIEKSFTERNTAEIDQAKVDKVQSFLRKHWLIQGLARIPIQLDALCYTWDGLIPDAVLSTMTCVYKEIELKLWKKDILRLEKKHDGKVLTEEEIKLAGSLGIQDFVMNEANFLECLAFTGLHNDIIDFKSNQLDDVVKAFGVRLFPQKSLPKLSFLRTSDPLSEYRNRNYHFIHLTFQEYFAARYFVRQWKHRAGQLLFVTLGIKGTERRAGATEFLRKHKYTARYDVFWRFVAGLLDGSEQALKLINTVEEEPLDLLGPTHQRLVMHCLSEISGNLPKRAALEKRLAQWLLFECRFNHSARLASEVEFPEAALKTALLSEASDTQAIILQSLANRALIPPSVLELVAKWLDDEDWNVRKAAVGVLRSALPDEVLAAVARRLDDEDLIVRQVAITALGGRSALPDKVLVAVAARLEDEELDVRGTAIEALGWRSTVPDEVLTAVAERLDDDDFKVRRAAVMSLPDEVLVALVERPDHRHSDVRETAIQALGGRLALPDEVLAVVVRQLNDKNEGVRRAAVEVIGQGLALSEKVLDVVAERLDDEDLKVRWLAVKLLGGRLALPSKVLAAVARRVDDENPEIREAAIAALGRRSELSNEVVEVVAARIHDKDLNVRETAIEALGGRSALPDKVLKAVVGD</sequence>
<dbReference type="KEGG" id="amus:LMH87_009048"/>
<keyword evidence="3" id="KW-0443">Lipid metabolism</keyword>
<protein>
    <recommendedName>
        <fullName evidence="6">Protein SERAC1</fullName>
    </recommendedName>
    <alternativeName>
        <fullName evidence="7">Serine active site-containing protein 1</fullName>
    </alternativeName>
</protein>
<comment type="similarity">
    <text evidence="5">Belongs to the SERAC1 family.</text>
</comment>
<keyword evidence="2" id="KW-0444">Lipid biosynthesis</keyword>
<dbReference type="EMBL" id="JAJHUN010000006">
    <property type="protein sequence ID" value="KAJ4158526.1"/>
    <property type="molecule type" value="Genomic_DNA"/>
</dbReference>
<dbReference type="Gene3D" id="3.40.50.1820">
    <property type="entry name" value="alpha/beta hydrolase"/>
    <property type="match status" value="1"/>
</dbReference>
<dbReference type="SUPFAM" id="SSF52540">
    <property type="entry name" value="P-loop containing nucleoside triphosphate hydrolases"/>
    <property type="match status" value="1"/>
</dbReference>
<dbReference type="Pfam" id="PF05729">
    <property type="entry name" value="NACHT"/>
    <property type="match status" value="1"/>
</dbReference>
<evidence type="ECO:0000256" key="7">
    <source>
        <dbReference type="ARBA" id="ARBA00041701"/>
    </source>
</evidence>
<reference evidence="9" key="1">
    <citation type="journal article" date="2023" name="Access Microbiol">
        <title>De-novo genome assembly for Akanthomyces muscarius, a biocontrol agent of insect agricultural pests.</title>
        <authorList>
            <person name="Erdos Z."/>
            <person name="Studholme D.J."/>
            <person name="Raymond B."/>
            <person name="Sharma M."/>
        </authorList>
    </citation>
    <scope>NUCLEOTIDE SEQUENCE</scope>
    <source>
        <strain evidence="9">Ve6</strain>
    </source>
</reference>
<dbReference type="InterPro" id="IPR011989">
    <property type="entry name" value="ARM-like"/>
</dbReference>
<dbReference type="InterPro" id="IPR029058">
    <property type="entry name" value="AB_hydrolase_fold"/>
</dbReference>
<evidence type="ECO:0000259" key="8">
    <source>
        <dbReference type="PROSITE" id="PS50837"/>
    </source>
</evidence>
<dbReference type="PANTHER" id="PTHR48182:SF3">
    <property type="entry name" value="DUF676 DOMAIN-CONTAINING PROTEIN"/>
    <property type="match status" value="1"/>
</dbReference>
<gene>
    <name evidence="9" type="ORF">LMH87_009048</name>
</gene>
<evidence type="ECO:0000256" key="1">
    <source>
        <dbReference type="ARBA" id="ARBA00004167"/>
    </source>
</evidence>
<dbReference type="GO" id="GO:0008654">
    <property type="term" value="P:phospholipid biosynthetic process"/>
    <property type="evidence" value="ECO:0007669"/>
    <property type="project" value="UniProtKB-KW"/>
</dbReference>
<proteinExistence type="inferred from homology"/>
<evidence type="ECO:0000256" key="2">
    <source>
        <dbReference type="ARBA" id="ARBA00022516"/>
    </source>
</evidence>
<dbReference type="InterPro" id="IPR027417">
    <property type="entry name" value="P-loop_NTPase"/>
</dbReference>
<dbReference type="GO" id="GO:0016020">
    <property type="term" value="C:membrane"/>
    <property type="evidence" value="ECO:0007669"/>
    <property type="project" value="UniProtKB-SubCell"/>
</dbReference>
<dbReference type="SUPFAM" id="SSF53474">
    <property type="entry name" value="alpha/beta-Hydrolases"/>
    <property type="match status" value="1"/>
</dbReference>
<accession>A0A9W8UQ99</accession>
<dbReference type="AlphaFoldDB" id="A0A9W8UQ99"/>
<evidence type="ECO:0000313" key="9">
    <source>
        <dbReference type="EMBL" id="KAJ4158526.1"/>
    </source>
</evidence>
<dbReference type="PANTHER" id="PTHR48182">
    <property type="entry name" value="PROTEIN SERAC1"/>
    <property type="match status" value="1"/>
</dbReference>
<evidence type="ECO:0000256" key="6">
    <source>
        <dbReference type="ARBA" id="ARBA00040991"/>
    </source>
</evidence>
<name>A0A9W8UQ99_AKAMU</name>
<dbReference type="InterPro" id="IPR007111">
    <property type="entry name" value="NACHT_NTPase"/>
</dbReference>
<dbReference type="InterPro" id="IPR016024">
    <property type="entry name" value="ARM-type_fold"/>
</dbReference>
<dbReference type="PROSITE" id="PS50837">
    <property type="entry name" value="NACHT"/>
    <property type="match status" value="1"/>
</dbReference>
<keyword evidence="10" id="KW-1185">Reference proteome</keyword>
<dbReference type="RefSeq" id="XP_056056893.1">
    <property type="nucleotide sequence ID" value="XM_056202318.1"/>
</dbReference>